<dbReference type="Proteomes" id="UP001367030">
    <property type="component" value="Unassembled WGS sequence"/>
</dbReference>
<proteinExistence type="predicted"/>
<accession>A0ABU8X4K8</accession>
<keyword evidence="3" id="KW-1185">Reference proteome</keyword>
<feature type="region of interest" description="Disordered" evidence="1">
    <location>
        <begin position="1"/>
        <end position="25"/>
    </location>
</feature>
<evidence type="ECO:0000313" key="2">
    <source>
        <dbReference type="EMBL" id="MEJ8853627.1"/>
    </source>
</evidence>
<dbReference type="EMBL" id="JBBKZS010000001">
    <property type="protein sequence ID" value="MEJ8853627.1"/>
    <property type="molecule type" value="Genomic_DNA"/>
</dbReference>
<gene>
    <name evidence="2" type="ORF">WKW79_03560</name>
</gene>
<protein>
    <submittedName>
        <fullName evidence="2">Uncharacterized protein</fullName>
    </submittedName>
</protein>
<reference evidence="2 3" key="1">
    <citation type="submission" date="2024-03" db="EMBL/GenBank/DDBJ databases">
        <title>Novel species of the genus Variovorax.</title>
        <authorList>
            <person name="Liu Q."/>
            <person name="Xin Y.-H."/>
        </authorList>
    </citation>
    <scope>NUCLEOTIDE SEQUENCE [LARGE SCALE GENOMIC DNA]</scope>
    <source>
        <strain evidence="2 3">KACC 18901</strain>
    </source>
</reference>
<comment type="caution">
    <text evidence="2">The sequence shown here is derived from an EMBL/GenBank/DDBJ whole genome shotgun (WGS) entry which is preliminary data.</text>
</comment>
<sequence>MPFADNATASPRRDSMSPIPESLDPGETMAPVAFGNLLDLARLRLGGASAETCDACNTINPVHALSCKCCAHKLPAFHARMRRGIGGGMMNAMLMCRKALAEAERAWTATNAVLSLMGRSPWVAPRARPGFARGMAATGPRK</sequence>
<name>A0ABU8X4K8_9BURK</name>
<dbReference type="RefSeq" id="WP_340333708.1">
    <property type="nucleotide sequence ID" value="NZ_JBBKZS010000001.1"/>
</dbReference>
<organism evidence="2 3">
    <name type="scientific">Variovorax robiniae</name>
    <dbReference type="NCBI Taxonomy" id="1836199"/>
    <lineage>
        <taxon>Bacteria</taxon>
        <taxon>Pseudomonadati</taxon>
        <taxon>Pseudomonadota</taxon>
        <taxon>Betaproteobacteria</taxon>
        <taxon>Burkholderiales</taxon>
        <taxon>Comamonadaceae</taxon>
        <taxon>Variovorax</taxon>
    </lineage>
</organism>
<evidence type="ECO:0000256" key="1">
    <source>
        <dbReference type="SAM" id="MobiDB-lite"/>
    </source>
</evidence>
<evidence type="ECO:0000313" key="3">
    <source>
        <dbReference type="Proteomes" id="UP001367030"/>
    </source>
</evidence>